<accession>A0A0F9SX19</accession>
<organism evidence="2">
    <name type="scientific">marine sediment metagenome</name>
    <dbReference type="NCBI Taxonomy" id="412755"/>
    <lineage>
        <taxon>unclassified sequences</taxon>
        <taxon>metagenomes</taxon>
        <taxon>ecological metagenomes</taxon>
    </lineage>
</organism>
<gene>
    <name evidence="2" type="ORF">LCGC14_0463600</name>
</gene>
<keyword evidence="1" id="KW-0472">Membrane</keyword>
<evidence type="ECO:0000313" key="2">
    <source>
        <dbReference type="EMBL" id="KKN67187.1"/>
    </source>
</evidence>
<protein>
    <submittedName>
        <fullName evidence="2">Uncharacterized protein</fullName>
    </submittedName>
</protein>
<dbReference type="EMBL" id="LAZR01000481">
    <property type="protein sequence ID" value="KKN67187.1"/>
    <property type="molecule type" value="Genomic_DNA"/>
</dbReference>
<feature type="transmembrane region" description="Helical" evidence="1">
    <location>
        <begin position="79"/>
        <end position="100"/>
    </location>
</feature>
<proteinExistence type="predicted"/>
<keyword evidence="1" id="KW-0812">Transmembrane</keyword>
<evidence type="ECO:0000256" key="1">
    <source>
        <dbReference type="SAM" id="Phobius"/>
    </source>
</evidence>
<comment type="caution">
    <text evidence="2">The sequence shown here is derived from an EMBL/GenBank/DDBJ whole genome shotgun (WGS) entry which is preliminary data.</text>
</comment>
<sequence length="104" mass="11404">MKKLLSLFTKNVANPAEGLANTALSLIKDKVRDSDTSFIRETVRRGVSISSKRVLNFTGTGAILTIALFLIQKNGLDKWTLALVGIGVLYSLGMSFITSWKEKD</sequence>
<dbReference type="AlphaFoldDB" id="A0A0F9SX19"/>
<name>A0A0F9SX19_9ZZZZ</name>
<feature type="transmembrane region" description="Helical" evidence="1">
    <location>
        <begin position="54"/>
        <end position="73"/>
    </location>
</feature>
<keyword evidence="1" id="KW-1133">Transmembrane helix</keyword>
<reference evidence="2" key="1">
    <citation type="journal article" date="2015" name="Nature">
        <title>Complex archaea that bridge the gap between prokaryotes and eukaryotes.</title>
        <authorList>
            <person name="Spang A."/>
            <person name="Saw J.H."/>
            <person name="Jorgensen S.L."/>
            <person name="Zaremba-Niedzwiedzka K."/>
            <person name="Martijn J."/>
            <person name="Lind A.E."/>
            <person name="van Eijk R."/>
            <person name="Schleper C."/>
            <person name="Guy L."/>
            <person name="Ettema T.J."/>
        </authorList>
    </citation>
    <scope>NUCLEOTIDE SEQUENCE</scope>
</reference>